<dbReference type="AlphaFoldDB" id="A0A1H6W8B1"/>
<dbReference type="SUPFAM" id="SSF52540">
    <property type="entry name" value="P-loop containing nucleoside triphosphate hydrolases"/>
    <property type="match status" value="1"/>
</dbReference>
<dbReference type="GeneID" id="82257780"/>
<dbReference type="Gene3D" id="3.40.50.300">
    <property type="entry name" value="P-loop containing nucleotide triphosphate hydrolases"/>
    <property type="match status" value="1"/>
</dbReference>
<protein>
    <submittedName>
        <fullName evidence="2">Cellulose biosynthesis protein BcsQ</fullName>
    </submittedName>
</protein>
<organism evidence="2 3">
    <name type="scientific">Myroides marinus</name>
    <dbReference type="NCBI Taxonomy" id="703342"/>
    <lineage>
        <taxon>Bacteria</taxon>
        <taxon>Pseudomonadati</taxon>
        <taxon>Bacteroidota</taxon>
        <taxon>Flavobacteriia</taxon>
        <taxon>Flavobacteriales</taxon>
        <taxon>Flavobacteriaceae</taxon>
        <taxon>Myroides</taxon>
    </lineage>
</organism>
<evidence type="ECO:0000259" key="1">
    <source>
        <dbReference type="Pfam" id="PF01656"/>
    </source>
</evidence>
<dbReference type="InterPro" id="IPR027417">
    <property type="entry name" value="P-loop_NTPase"/>
</dbReference>
<dbReference type="CDD" id="cd02042">
    <property type="entry name" value="ParAB_family"/>
    <property type="match status" value="1"/>
</dbReference>
<dbReference type="InterPro" id="IPR002586">
    <property type="entry name" value="CobQ/CobB/MinD/ParA_Nub-bd_dom"/>
</dbReference>
<dbReference type="PANTHER" id="PTHR13696">
    <property type="entry name" value="P-LOOP CONTAINING NUCLEOSIDE TRIPHOSPHATE HYDROLASE"/>
    <property type="match status" value="1"/>
</dbReference>
<dbReference type="Proteomes" id="UP000183077">
    <property type="component" value="Unassembled WGS sequence"/>
</dbReference>
<dbReference type="PANTHER" id="PTHR13696:SF52">
    <property type="entry name" value="PARA FAMILY PROTEIN CT_582"/>
    <property type="match status" value="1"/>
</dbReference>
<evidence type="ECO:0000313" key="2">
    <source>
        <dbReference type="EMBL" id="SEJ13143.1"/>
    </source>
</evidence>
<feature type="domain" description="CobQ/CobB/MinD/ParA nucleotide binding" evidence="1">
    <location>
        <begin position="11"/>
        <end position="215"/>
    </location>
</feature>
<dbReference type="Pfam" id="PF01656">
    <property type="entry name" value="CbiA"/>
    <property type="match status" value="1"/>
</dbReference>
<sequence length="255" mass="29442">METVKQPLKISFYTQKGGVGKSTLTTLLASQLHYRLGYNVLVMDCDFPQNSLVNMRERDKDSIMQNEYYKQAAIKQFQRLKRKAYSIIKCKVEEALEVAETTMQELDQTFDVVFFDLPGTANTKGVLSTLNQMDYIFSPIIADRLVVESTLGFTKAFAELPKSKENSIKQELWLFWNQVDAREKTELYNSYEAVIKQLDLPIMKARIKDSKRFRKETETTGKYVFRSSLLPADTNLMKTTNLSAFIEEFLTITNL</sequence>
<name>A0A1H6W8B1_9FLAO</name>
<dbReference type="RefSeq" id="WP_074746860.1">
    <property type="nucleotide sequence ID" value="NZ_FNYS01000013.1"/>
</dbReference>
<dbReference type="InterPro" id="IPR050678">
    <property type="entry name" value="DNA_Partitioning_ATPase"/>
</dbReference>
<reference evidence="2 3" key="1">
    <citation type="submission" date="2016-10" db="EMBL/GenBank/DDBJ databases">
        <authorList>
            <person name="de Groot N.N."/>
        </authorList>
    </citation>
    <scope>NUCLEOTIDE SEQUENCE [LARGE SCALE GENOMIC DNA]</scope>
    <source>
        <strain evidence="2 3">DSM 23048</strain>
    </source>
</reference>
<proteinExistence type="predicted"/>
<dbReference type="EMBL" id="FNYS01000013">
    <property type="protein sequence ID" value="SEJ13143.1"/>
    <property type="molecule type" value="Genomic_DNA"/>
</dbReference>
<evidence type="ECO:0000313" key="3">
    <source>
        <dbReference type="Proteomes" id="UP000183077"/>
    </source>
</evidence>
<accession>A0A1H6W8B1</accession>
<gene>
    <name evidence="2" type="ORF">SAMN04488018_11334</name>
</gene>